<organism evidence="1 2">
    <name type="scientific">Puccinia sorghi</name>
    <dbReference type="NCBI Taxonomy" id="27349"/>
    <lineage>
        <taxon>Eukaryota</taxon>
        <taxon>Fungi</taxon>
        <taxon>Dikarya</taxon>
        <taxon>Basidiomycota</taxon>
        <taxon>Pucciniomycotina</taxon>
        <taxon>Pucciniomycetes</taxon>
        <taxon>Pucciniales</taxon>
        <taxon>Pucciniaceae</taxon>
        <taxon>Puccinia</taxon>
    </lineage>
</organism>
<accession>A0A0L6UWJ4</accession>
<protein>
    <submittedName>
        <fullName evidence="1">Uncharacterized protein</fullName>
    </submittedName>
</protein>
<dbReference type="VEuPathDB" id="FungiDB:VP01_3401g4"/>
<proteinExistence type="predicted"/>
<dbReference type="Proteomes" id="UP000037035">
    <property type="component" value="Unassembled WGS sequence"/>
</dbReference>
<comment type="caution">
    <text evidence="1">The sequence shown here is derived from an EMBL/GenBank/DDBJ whole genome shotgun (WGS) entry which is preliminary data.</text>
</comment>
<name>A0A0L6UWJ4_9BASI</name>
<dbReference type="EMBL" id="LAVV01008393">
    <property type="protein sequence ID" value="KNZ52906.1"/>
    <property type="molecule type" value="Genomic_DNA"/>
</dbReference>
<evidence type="ECO:0000313" key="1">
    <source>
        <dbReference type="EMBL" id="KNZ52906.1"/>
    </source>
</evidence>
<evidence type="ECO:0000313" key="2">
    <source>
        <dbReference type="Proteomes" id="UP000037035"/>
    </source>
</evidence>
<keyword evidence="2" id="KW-1185">Reference proteome</keyword>
<sequence>MAYENKLVLNLLQTNWLLPTPNKPLLKLQLLRNQIERVYPSNLNPLPLGQSSKFPKGSPLTAKKKLNQKDYPKEFLGTKECIFMHIQLLWGMVKVRTPQQLANPELVSRDI</sequence>
<gene>
    <name evidence="1" type="ORF">VP01_3401g4</name>
</gene>
<dbReference type="AlphaFoldDB" id="A0A0L6UWJ4"/>
<reference evidence="1 2" key="1">
    <citation type="submission" date="2015-08" db="EMBL/GenBank/DDBJ databases">
        <title>Next Generation Sequencing and Analysis of the Genome of Puccinia sorghi L Schw, the Causal Agent of Maize Common Rust.</title>
        <authorList>
            <person name="Rochi L."/>
            <person name="Burguener G."/>
            <person name="Darino M."/>
            <person name="Turjanski A."/>
            <person name="Kreff E."/>
            <person name="Dieguez M.J."/>
            <person name="Sacco F."/>
        </authorList>
    </citation>
    <scope>NUCLEOTIDE SEQUENCE [LARGE SCALE GENOMIC DNA]</scope>
    <source>
        <strain evidence="1 2">RO10H11247</strain>
    </source>
</reference>